<accession>A0A645B6I3</accession>
<organism evidence="1">
    <name type="scientific">bioreactor metagenome</name>
    <dbReference type="NCBI Taxonomy" id="1076179"/>
    <lineage>
        <taxon>unclassified sequences</taxon>
        <taxon>metagenomes</taxon>
        <taxon>ecological metagenomes</taxon>
    </lineage>
</organism>
<proteinExistence type="predicted"/>
<evidence type="ECO:0000313" key="1">
    <source>
        <dbReference type="EMBL" id="MPM61045.1"/>
    </source>
</evidence>
<comment type="caution">
    <text evidence="1">The sequence shown here is derived from an EMBL/GenBank/DDBJ whole genome shotgun (WGS) entry which is preliminary data.</text>
</comment>
<gene>
    <name evidence="1" type="ORF">SDC9_107899</name>
</gene>
<protein>
    <recommendedName>
        <fullName evidence="2">DUF4256 domain-containing protein</fullName>
    </recommendedName>
</protein>
<sequence length="186" mass="20650">MKTNPLTPQQTTGLLATLQARFEQHTQLHPTLSWPDVQARLQAAPHALAALQQMELSGGEPDVVGRDEISGAYLFMDCSPETPAGRRNLCYDRAALDARKANKPASSAMETAEAWGAMLLDEEHYRHLQSLGEFDLKTSSWLLTPASVRKLGGALFGDRRYGRVFIYHNGADSYYGVRGFRVMVRV</sequence>
<dbReference type="Pfam" id="PF14066">
    <property type="entry name" value="DUF4256"/>
    <property type="match status" value="1"/>
</dbReference>
<reference evidence="1" key="1">
    <citation type="submission" date="2019-08" db="EMBL/GenBank/DDBJ databases">
        <authorList>
            <person name="Kucharzyk K."/>
            <person name="Murdoch R.W."/>
            <person name="Higgins S."/>
            <person name="Loffler F."/>
        </authorList>
    </citation>
    <scope>NUCLEOTIDE SEQUENCE</scope>
</reference>
<evidence type="ECO:0008006" key="2">
    <source>
        <dbReference type="Google" id="ProtNLM"/>
    </source>
</evidence>
<dbReference type="EMBL" id="VSSQ01018122">
    <property type="protein sequence ID" value="MPM61045.1"/>
    <property type="molecule type" value="Genomic_DNA"/>
</dbReference>
<dbReference type="AlphaFoldDB" id="A0A645B6I3"/>
<name>A0A645B6I3_9ZZZZ</name>
<dbReference type="InterPro" id="IPR025352">
    <property type="entry name" value="DUF4256"/>
</dbReference>